<dbReference type="AlphaFoldDB" id="A0A841KLU6"/>
<keyword evidence="4 7" id="KW-0812">Transmembrane</keyword>
<dbReference type="PRINTS" id="PR01988">
    <property type="entry name" value="EXPORTERBACE"/>
</dbReference>
<keyword evidence="3" id="KW-1003">Cell membrane</keyword>
<feature type="transmembrane region" description="Helical" evidence="7">
    <location>
        <begin position="314"/>
        <end position="333"/>
    </location>
</feature>
<feature type="transmembrane region" description="Helical" evidence="7">
    <location>
        <begin position="371"/>
        <end position="391"/>
    </location>
</feature>
<evidence type="ECO:0000256" key="1">
    <source>
        <dbReference type="ARBA" id="ARBA00004651"/>
    </source>
</evidence>
<feature type="transmembrane region" description="Helical" evidence="7">
    <location>
        <begin position="220"/>
        <end position="244"/>
    </location>
</feature>
<feature type="transmembrane region" description="Helical" evidence="7">
    <location>
        <begin position="139"/>
        <end position="160"/>
    </location>
</feature>
<feature type="transmembrane region" description="Helical" evidence="7">
    <location>
        <begin position="287"/>
        <end position="308"/>
    </location>
</feature>
<dbReference type="SUPFAM" id="SSF103473">
    <property type="entry name" value="MFS general substrate transporter"/>
    <property type="match status" value="1"/>
</dbReference>
<dbReference type="CDD" id="cd06173">
    <property type="entry name" value="MFS_MefA_like"/>
    <property type="match status" value="1"/>
</dbReference>
<gene>
    <name evidence="9" type="ORF">HNQ80_000476</name>
</gene>
<feature type="transmembrane region" description="Helical" evidence="7">
    <location>
        <begin position="48"/>
        <end position="68"/>
    </location>
</feature>
<dbReference type="RefSeq" id="WP_184307790.1">
    <property type="nucleotide sequence ID" value="NZ_JACHEN010000002.1"/>
</dbReference>
<evidence type="ECO:0000256" key="7">
    <source>
        <dbReference type="SAM" id="Phobius"/>
    </source>
</evidence>
<keyword evidence="2" id="KW-0813">Transport</keyword>
<dbReference type="GO" id="GO:0005886">
    <property type="term" value="C:plasma membrane"/>
    <property type="evidence" value="ECO:0007669"/>
    <property type="project" value="UniProtKB-SubCell"/>
</dbReference>
<keyword evidence="5 7" id="KW-1133">Transmembrane helix</keyword>
<dbReference type="PROSITE" id="PS50850">
    <property type="entry name" value="MFS"/>
    <property type="match status" value="1"/>
</dbReference>
<dbReference type="PANTHER" id="PTHR23513">
    <property type="entry name" value="INTEGRAL MEMBRANE EFFLUX PROTEIN-RELATED"/>
    <property type="match status" value="1"/>
</dbReference>
<dbReference type="Proteomes" id="UP000579281">
    <property type="component" value="Unassembled WGS sequence"/>
</dbReference>
<feature type="transmembrane region" description="Helical" evidence="7">
    <location>
        <begin position="345"/>
        <end position="365"/>
    </location>
</feature>
<comment type="caution">
    <text evidence="9">The sequence shown here is derived from an EMBL/GenBank/DDBJ whole genome shotgun (WGS) entry which is preliminary data.</text>
</comment>
<feature type="transmembrane region" description="Helical" evidence="7">
    <location>
        <begin position="12"/>
        <end position="36"/>
    </location>
</feature>
<sequence>MINNFFINKNFFLLWTGKIVSQVGDKFYGIALAWWILQKTHSPATMGFFMAASTLPGLLLGPFAGTLIDRWNRKHIIIISDIVRGLLVVVTALLSTWDVLALWHIFLASIIISLASAFFDPTAQAIIPQLVTKDQLSKANALGEMVTAFSTIIGPIFGAMSVSLLGFTWVFLMNGLSYLISAFFECFITFSKTHDSHIRQNSLWFEMKEGVKFLFHRPNLILIISIIGITHLFVGCLMVVLPFLAKELGDNSVQNLGNLEMMLGVGMFLGATYIHRKIKNITQEKNLFYIILLMGVLFASIGVARAMVGLSLPPYMLLVFLIGTAIANASIYWRSLLQLHTPDTMTGRIFSISSMVGNVSLPLSYGLFGLLLNYLSISLLMLISGACLLLVGTTLMGSYKTAAQ</sequence>
<reference evidence="9 10" key="1">
    <citation type="submission" date="2020-08" db="EMBL/GenBank/DDBJ databases">
        <title>Genomic Encyclopedia of Type Strains, Phase IV (KMG-IV): sequencing the most valuable type-strain genomes for metagenomic binning, comparative biology and taxonomic classification.</title>
        <authorList>
            <person name="Goeker M."/>
        </authorList>
    </citation>
    <scope>NUCLEOTIDE SEQUENCE [LARGE SCALE GENOMIC DNA]</scope>
    <source>
        <strain evidence="9 10">DSM 103526</strain>
    </source>
</reference>
<evidence type="ECO:0000256" key="4">
    <source>
        <dbReference type="ARBA" id="ARBA00022692"/>
    </source>
</evidence>
<evidence type="ECO:0000256" key="6">
    <source>
        <dbReference type="ARBA" id="ARBA00023136"/>
    </source>
</evidence>
<dbReference type="Pfam" id="PF07690">
    <property type="entry name" value="MFS_1"/>
    <property type="match status" value="1"/>
</dbReference>
<name>A0A841KLU6_9FIRM</name>
<evidence type="ECO:0000256" key="3">
    <source>
        <dbReference type="ARBA" id="ARBA00022475"/>
    </source>
</evidence>
<evidence type="ECO:0000313" key="10">
    <source>
        <dbReference type="Proteomes" id="UP000579281"/>
    </source>
</evidence>
<feature type="transmembrane region" description="Helical" evidence="7">
    <location>
        <begin position="100"/>
        <end position="119"/>
    </location>
</feature>
<feature type="domain" description="Major facilitator superfamily (MFS) profile" evidence="8">
    <location>
        <begin position="1"/>
        <end position="402"/>
    </location>
</feature>
<evidence type="ECO:0000256" key="2">
    <source>
        <dbReference type="ARBA" id="ARBA00022448"/>
    </source>
</evidence>
<comment type="subcellular location">
    <subcellularLocation>
        <location evidence="1">Cell membrane</location>
        <topology evidence="1">Multi-pass membrane protein</topology>
    </subcellularLocation>
</comment>
<feature type="transmembrane region" description="Helical" evidence="7">
    <location>
        <begin position="166"/>
        <end position="190"/>
    </location>
</feature>
<protein>
    <submittedName>
        <fullName evidence="9">MFS family permease</fullName>
    </submittedName>
</protein>
<dbReference type="EMBL" id="JACHEN010000002">
    <property type="protein sequence ID" value="MBB6214396.1"/>
    <property type="molecule type" value="Genomic_DNA"/>
</dbReference>
<dbReference type="InterPro" id="IPR036259">
    <property type="entry name" value="MFS_trans_sf"/>
</dbReference>
<dbReference type="Gene3D" id="1.20.1250.20">
    <property type="entry name" value="MFS general substrate transporter like domains"/>
    <property type="match status" value="1"/>
</dbReference>
<dbReference type="InterPro" id="IPR011701">
    <property type="entry name" value="MFS"/>
</dbReference>
<keyword evidence="10" id="KW-1185">Reference proteome</keyword>
<proteinExistence type="predicted"/>
<feature type="transmembrane region" description="Helical" evidence="7">
    <location>
        <begin position="75"/>
        <end position="94"/>
    </location>
</feature>
<organism evidence="9 10">
    <name type="scientific">Anaerosolibacter carboniphilus</name>
    <dbReference type="NCBI Taxonomy" id="1417629"/>
    <lineage>
        <taxon>Bacteria</taxon>
        <taxon>Bacillati</taxon>
        <taxon>Bacillota</taxon>
        <taxon>Clostridia</taxon>
        <taxon>Peptostreptococcales</taxon>
        <taxon>Thermotaleaceae</taxon>
        <taxon>Anaerosolibacter</taxon>
    </lineage>
</organism>
<dbReference type="InterPro" id="IPR022324">
    <property type="entry name" value="Bacilysin_exporter_BacE_put"/>
</dbReference>
<evidence type="ECO:0000259" key="8">
    <source>
        <dbReference type="PROSITE" id="PS50850"/>
    </source>
</evidence>
<accession>A0A841KLU6</accession>
<feature type="transmembrane region" description="Helical" evidence="7">
    <location>
        <begin position="256"/>
        <end position="275"/>
    </location>
</feature>
<dbReference type="GO" id="GO:0022857">
    <property type="term" value="F:transmembrane transporter activity"/>
    <property type="evidence" value="ECO:0007669"/>
    <property type="project" value="InterPro"/>
</dbReference>
<evidence type="ECO:0000256" key="5">
    <source>
        <dbReference type="ARBA" id="ARBA00022989"/>
    </source>
</evidence>
<keyword evidence="6 7" id="KW-0472">Membrane</keyword>
<evidence type="ECO:0000313" key="9">
    <source>
        <dbReference type="EMBL" id="MBB6214396.1"/>
    </source>
</evidence>
<dbReference type="PANTHER" id="PTHR23513:SF6">
    <property type="entry name" value="MAJOR FACILITATOR SUPERFAMILY ASSOCIATED DOMAIN-CONTAINING PROTEIN"/>
    <property type="match status" value="1"/>
</dbReference>
<dbReference type="InterPro" id="IPR020846">
    <property type="entry name" value="MFS_dom"/>
</dbReference>